<proteinExistence type="predicted"/>
<sequence length="185" mass="20576">KKKEGGESTGILNVEQLHEKVQKGKEMRDKGKSIMTDVKNAKKKKEYKQKTMVYLVETGNKFDILNDLQVPDPVVESGECSVQELNPLNGDEIQLNGGGTSVQEKGVGVENAQVESELEIVEDIPEKIDEVQLVSRGVEVIGEDVINLERDGECGFVNRQDSPSGNGSFFIDHNFVNRVGWILFR</sequence>
<evidence type="ECO:0000313" key="2">
    <source>
        <dbReference type="Proteomes" id="UP001642360"/>
    </source>
</evidence>
<organism evidence="1 2">
    <name type="scientific">Ilex paraguariensis</name>
    <name type="common">yerba mate</name>
    <dbReference type="NCBI Taxonomy" id="185542"/>
    <lineage>
        <taxon>Eukaryota</taxon>
        <taxon>Viridiplantae</taxon>
        <taxon>Streptophyta</taxon>
        <taxon>Embryophyta</taxon>
        <taxon>Tracheophyta</taxon>
        <taxon>Spermatophyta</taxon>
        <taxon>Magnoliopsida</taxon>
        <taxon>eudicotyledons</taxon>
        <taxon>Gunneridae</taxon>
        <taxon>Pentapetalae</taxon>
        <taxon>asterids</taxon>
        <taxon>campanulids</taxon>
        <taxon>Aquifoliales</taxon>
        <taxon>Aquifoliaceae</taxon>
        <taxon>Ilex</taxon>
    </lineage>
</organism>
<feature type="non-terminal residue" evidence="1">
    <location>
        <position position="1"/>
    </location>
</feature>
<comment type="caution">
    <text evidence="1">The sequence shown here is derived from an EMBL/GenBank/DDBJ whole genome shotgun (WGS) entry which is preliminary data.</text>
</comment>
<dbReference type="EMBL" id="CAUOFW020005547">
    <property type="protein sequence ID" value="CAK9170675.1"/>
    <property type="molecule type" value="Genomic_DNA"/>
</dbReference>
<name>A0ABC8TMJ6_9AQUA</name>
<keyword evidence="2" id="KW-1185">Reference proteome</keyword>
<protein>
    <submittedName>
        <fullName evidence="1">Uncharacterized protein</fullName>
    </submittedName>
</protein>
<accession>A0ABC8TMJ6</accession>
<gene>
    <name evidence="1" type="ORF">ILEXP_LOCUS40173</name>
</gene>
<dbReference type="AlphaFoldDB" id="A0ABC8TMJ6"/>
<evidence type="ECO:0000313" key="1">
    <source>
        <dbReference type="EMBL" id="CAK9170675.1"/>
    </source>
</evidence>
<reference evidence="1 2" key="1">
    <citation type="submission" date="2024-02" db="EMBL/GenBank/DDBJ databases">
        <authorList>
            <person name="Vignale AGUSTIN F."/>
            <person name="Sosa J E."/>
            <person name="Modenutti C."/>
        </authorList>
    </citation>
    <scope>NUCLEOTIDE SEQUENCE [LARGE SCALE GENOMIC DNA]</scope>
</reference>
<dbReference type="Proteomes" id="UP001642360">
    <property type="component" value="Unassembled WGS sequence"/>
</dbReference>